<reference evidence="2 3" key="1">
    <citation type="journal article" date="2013" name="Genome Biol.">
        <title>The genome sequence of the most widely cultivated cacao type and its use to identify candidate genes regulating pod color.</title>
        <authorList>
            <person name="Motamayor J.C."/>
            <person name="Mockaitis K."/>
            <person name="Schmutz J."/>
            <person name="Haiminen N."/>
            <person name="Iii D.L."/>
            <person name="Cornejo O."/>
            <person name="Findley S.D."/>
            <person name="Zheng P."/>
            <person name="Utro F."/>
            <person name="Royaert S."/>
            <person name="Saski C."/>
            <person name="Jenkins J."/>
            <person name="Podicheti R."/>
            <person name="Zhao M."/>
            <person name="Scheffler B.E."/>
            <person name="Stack J.C."/>
            <person name="Feltus F.A."/>
            <person name="Mustiga G.M."/>
            <person name="Amores F."/>
            <person name="Phillips W."/>
            <person name="Marelli J.P."/>
            <person name="May G.D."/>
            <person name="Shapiro H."/>
            <person name="Ma J."/>
            <person name="Bustamante C.D."/>
            <person name="Schnell R.J."/>
            <person name="Main D."/>
            <person name="Gilbert D."/>
            <person name="Parida L."/>
            <person name="Kuhn D.N."/>
        </authorList>
    </citation>
    <scope>NUCLEOTIDE SEQUENCE [LARGE SCALE GENOMIC DNA]</scope>
    <source>
        <strain evidence="3">cv. Matina 1-6</strain>
    </source>
</reference>
<organism evidence="2 3">
    <name type="scientific">Theobroma cacao</name>
    <name type="common">Cacao</name>
    <name type="synonym">Cocoa</name>
    <dbReference type="NCBI Taxonomy" id="3641"/>
    <lineage>
        <taxon>Eukaryota</taxon>
        <taxon>Viridiplantae</taxon>
        <taxon>Streptophyta</taxon>
        <taxon>Embryophyta</taxon>
        <taxon>Tracheophyta</taxon>
        <taxon>Spermatophyta</taxon>
        <taxon>Magnoliopsida</taxon>
        <taxon>eudicotyledons</taxon>
        <taxon>Gunneridae</taxon>
        <taxon>Pentapetalae</taxon>
        <taxon>rosids</taxon>
        <taxon>malvids</taxon>
        <taxon>Malvales</taxon>
        <taxon>Malvaceae</taxon>
        <taxon>Byttnerioideae</taxon>
        <taxon>Theobroma</taxon>
    </lineage>
</organism>
<feature type="compositionally biased region" description="Basic and acidic residues" evidence="1">
    <location>
        <begin position="1"/>
        <end position="19"/>
    </location>
</feature>
<dbReference type="Gramene" id="EOY06116">
    <property type="protein sequence ID" value="EOY06116"/>
    <property type="gene ID" value="TCM_020937"/>
</dbReference>
<sequence length="72" mass="8014">MQEKEPHTSIARPSDDHTWTARASRAPYSAAIEGSTQDNSASMDLDKEARIVEDIASTSYMPKALVRERHTP</sequence>
<gene>
    <name evidence="2" type="ORF">TCM_020937</name>
</gene>
<name>A0A061EMP5_THECC</name>
<accession>A0A061EMP5</accession>
<dbReference type="Proteomes" id="UP000026915">
    <property type="component" value="Chromosome 4"/>
</dbReference>
<keyword evidence="3" id="KW-1185">Reference proteome</keyword>
<dbReference type="AlphaFoldDB" id="A0A061EMP5"/>
<evidence type="ECO:0000256" key="1">
    <source>
        <dbReference type="SAM" id="MobiDB-lite"/>
    </source>
</evidence>
<feature type="region of interest" description="Disordered" evidence="1">
    <location>
        <begin position="1"/>
        <end position="20"/>
    </location>
</feature>
<evidence type="ECO:0000313" key="2">
    <source>
        <dbReference type="EMBL" id="EOY06116.1"/>
    </source>
</evidence>
<proteinExistence type="predicted"/>
<evidence type="ECO:0000313" key="3">
    <source>
        <dbReference type="Proteomes" id="UP000026915"/>
    </source>
</evidence>
<dbReference type="EMBL" id="CM001882">
    <property type="protein sequence ID" value="EOY06116.1"/>
    <property type="molecule type" value="Genomic_DNA"/>
</dbReference>
<dbReference type="InParanoid" id="A0A061EMP5"/>
<dbReference type="HOGENOM" id="CLU_2727324_0_0_1"/>
<protein>
    <submittedName>
        <fullName evidence="2">Uncharacterized protein</fullName>
    </submittedName>
</protein>